<protein>
    <recommendedName>
        <fullName evidence="2">AMP-dependent synthetase/ligase domain-containing protein</fullName>
    </recommendedName>
</protein>
<name>A0A2T7TEX5_9ACTN</name>
<evidence type="ECO:0000256" key="1">
    <source>
        <dbReference type="SAM" id="MobiDB-lite"/>
    </source>
</evidence>
<evidence type="ECO:0000313" key="4">
    <source>
        <dbReference type="Proteomes" id="UP000245992"/>
    </source>
</evidence>
<evidence type="ECO:0000313" key="3">
    <source>
        <dbReference type="EMBL" id="PVE13713.1"/>
    </source>
</evidence>
<proteinExistence type="predicted"/>
<reference evidence="3 4" key="1">
    <citation type="submission" date="2013-12" db="EMBL/GenBank/DDBJ databases">
        <title>Annotated genome of Streptomyces scopuliridis.</title>
        <authorList>
            <person name="Olson J.B."/>
        </authorList>
    </citation>
    <scope>NUCLEOTIDE SEQUENCE [LARGE SCALE GENOMIC DNA]</scope>
    <source>
        <strain evidence="3 4">RB72</strain>
    </source>
</reference>
<comment type="caution">
    <text evidence="3">The sequence shown here is derived from an EMBL/GenBank/DDBJ whole genome shotgun (WGS) entry which is preliminary data.</text>
</comment>
<dbReference type="SUPFAM" id="SSF56801">
    <property type="entry name" value="Acetyl-CoA synthetase-like"/>
    <property type="match status" value="1"/>
</dbReference>
<dbReference type="Proteomes" id="UP000245992">
    <property type="component" value="Unassembled WGS sequence"/>
</dbReference>
<feature type="region of interest" description="Disordered" evidence="1">
    <location>
        <begin position="415"/>
        <end position="436"/>
    </location>
</feature>
<dbReference type="EMBL" id="AZSP01000017">
    <property type="protein sequence ID" value="PVE13713.1"/>
    <property type="molecule type" value="Genomic_DNA"/>
</dbReference>
<dbReference type="InterPro" id="IPR042099">
    <property type="entry name" value="ANL_N_sf"/>
</dbReference>
<dbReference type="STRING" id="1440053.GCA_000718095_00486"/>
<feature type="region of interest" description="Disordered" evidence="1">
    <location>
        <begin position="1"/>
        <end position="21"/>
    </location>
</feature>
<dbReference type="OrthoDB" id="4047713at2"/>
<dbReference type="InterPro" id="IPR000873">
    <property type="entry name" value="AMP-dep_synth/lig_dom"/>
</dbReference>
<feature type="compositionally biased region" description="Polar residues" evidence="1">
    <location>
        <begin position="1"/>
        <end position="16"/>
    </location>
</feature>
<dbReference type="AlphaFoldDB" id="A0A2T7TEX5"/>
<accession>A0A2T7TEX5</accession>
<dbReference type="RefSeq" id="WP_030349699.1">
    <property type="nucleotide sequence ID" value="NZ_AZSP01000017.1"/>
</dbReference>
<gene>
    <name evidence="3" type="ORF">Y717_09955</name>
</gene>
<keyword evidence="4" id="KW-1185">Reference proteome</keyword>
<dbReference type="PANTHER" id="PTHR43767:SF1">
    <property type="entry name" value="NONRIBOSOMAL PEPTIDE SYNTHASE PES1 (EUROFUNG)-RELATED"/>
    <property type="match status" value="1"/>
</dbReference>
<dbReference type="InterPro" id="IPR050237">
    <property type="entry name" value="ATP-dep_AMP-bd_enzyme"/>
</dbReference>
<dbReference type="Gene3D" id="3.40.50.12780">
    <property type="entry name" value="N-terminal domain of ligase-like"/>
    <property type="match status" value="1"/>
</dbReference>
<dbReference type="Pfam" id="PF00501">
    <property type="entry name" value="AMP-binding"/>
    <property type="match status" value="1"/>
</dbReference>
<sequence>MSAATTISAGTPATTGRSGGRTVLTGIREGAAHSGTLDGLFSLAAARRPHEIVVADGGRALTYESAESSSGRLASALLRYGVQLGDPVLVHCSDHAQALVAQLAVLKLGGVCVPVPQSVDDASLVRIAGLSGATLVLCSGATKERWPLPAIVLDDERTWAKITHLRVDASLPRSGPADVAYLLTELGADDGVTGHLVDHRAWLFALGARLRRAGRPARGVTASQEVGGARALAAVWWAVAAGSRFHGPRPPGAGEAVSHLRGSGTAAVYGPEEYEAVLTESRPGAEERLGTVLVTGGPLPPGLVERHAELLPFTRLLAEFSPRDGAMPWTAVDCTVGARNAAGRTAMGAAVPRVRVTVRDADGQVLPTGSTGQIWAAGTALPFDRLCDGCHEPAASHRGSFTDSGYTGRWSESGSLEVVGRTRPQGTEGEEHARWY</sequence>
<organism evidence="3 4">
    <name type="scientific">Streptomyces scopuliridis RB72</name>
    <dbReference type="NCBI Taxonomy" id="1440053"/>
    <lineage>
        <taxon>Bacteria</taxon>
        <taxon>Bacillati</taxon>
        <taxon>Actinomycetota</taxon>
        <taxon>Actinomycetes</taxon>
        <taxon>Kitasatosporales</taxon>
        <taxon>Streptomycetaceae</taxon>
        <taxon>Streptomyces</taxon>
    </lineage>
</organism>
<evidence type="ECO:0000259" key="2">
    <source>
        <dbReference type="Pfam" id="PF00501"/>
    </source>
</evidence>
<feature type="domain" description="AMP-dependent synthetase/ligase" evidence="2">
    <location>
        <begin position="44"/>
        <end position="150"/>
    </location>
</feature>
<dbReference type="PANTHER" id="PTHR43767">
    <property type="entry name" value="LONG-CHAIN-FATTY-ACID--COA LIGASE"/>
    <property type="match status" value="1"/>
</dbReference>